<dbReference type="AlphaFoldDB" id="A0AAD5QRT8"/>
<comment type="caution">
    <text evidence="1">The sequence shown here is derived from an EMBL/GenBank/DDBJ whole genome shotgun (WGS) entry which is preliminary data.</text>
</comment>
<protein>
    <submittedName>
        <fullName evidence="1">Uncharacterized protein</fullName>
    </submittedName>
</protein>
<accession>A0AAD5QRT8</accession>
<evidence type="ECO:0000313" key="2">
    <source>
        <dbReference type="Proteomes" id="UP001196413"/>
    </source>
</evidence>
<dbReference type="Proteomes" id="UP001196413">
    <property type="component" value="Unassembled WGS sequence"/>
</dbReference>
<sequence>MDSHYCDVTGECVEVSPVELKISDLAGFLNDLEADHEVYRILRNIADDEFPFGESRFPVALPQTECHDVIEIPRGYYTASVTADEMSNTARPSCTAEELCRLVVMISNISPSKEQRVEECEKAIRLLLNFGTQSLRTRSLTPVRFDTDTPKSLRITVSPIMGEDKYKRSDTV</sequence>
<name>A0AAD5QRT8_PARTN</name>
<gene>
    <name evidence="1" type="ORF">KIN20_018750</name>
</gene>
<keyword evidence="2" id="KW-1185">Reference proteome</keyword>
<proteinExistence type="predicted"/>
<evidence type="ECO:0000313" key="1">
    <source>
        <dbReference type="EMBL" id="KAJ1359922.1"/>
    </source>
</evidence>
<reference evidence="1" key="1">
    <citation type="submission" date="2021-06" db="EMBL/GenBank/DDBJ databases">
        <title>Parelaphostrongylus tenuis whole genome reference sequence.</title>
        <authorList>
            <person name="Garwood T.J."/>
            <person name="Larsen P.A."/>
            <person name="Fountain-Jones N.M."/>
            <person name="Garbe J.R."/>
            <person name="Macchietto M.G."/>
            <person name="Kania S.A."/>
            <person name="Gerhold R.W."/>
            <person name="Richards J.E."/>
            <person name="Wolf T.M."/>
        </authorList>
    </citation>
    <scope>NUCLEOTIDE SEQUENCE</scope>
    <source>
        <strain evidence="1">MNPRO001-30</strain>
        <tissue evidence="1">Meninges</tissue>
    </source>
</reference>
<organism evidence="1 2">
    <name type="scientific">Parelaphostrongylus tenuis</name>
    <name type="common">Meningeal worm</name>
    <dbReference type="NCBI Taxonomy" id="148309"/>
    <lineage>
        <taxon>Eukaryota</taxon>
        <taxon>Metazoa</taxon>
        <taxon>Ecdysozoa</taxon>
        <taxon>Nematoda</taxon>
        <taxon>Chromadorea</taxon>
        <taxon>Rhabditida</taxon>
        <taxon>Rhabditina</taxon>
        <taxon>Rhabditomorpha</taxon>
        <taxon>Strongyloidea</taxon>
        <taxon>Metastrongylidae</taxon>
        <taxon>Parelaphostrongylus</taxon>
    </lineage>
</organism>
<dbReference type="EMBL" id="JAHQIW010003739">
    <property type="protein sequence ID" value="KAJ1359922.1"/>
    <property type="molecule type" value="Genomic_DNA"/>
</dbReference>